<sequence>MDQLWAPWRGKFIEGSKTQGCIFCDLPRAGDDKKTLILYRGAEAFVIMNAYPYAAGHLMVAPFRHAARLADLSRSERAEVMDLAARCEAALTAAMKPEGFNAGFNLGKAAGAGVEAHLHCHIVPRWVGDTNFMPVLSDTRVINQSLEEIYDRLKEYFK</sequence>
<protein>
    <submittedName>
        <fullName evidence="6">Diadenosine tetraphosphate (Ap4A) hydrolase or other HIT family hydrolase</fullName>
    </submittedName>
</protein>
<dbReference type="GO" id="GO:0016787">
    <property type="term" value="F:hydrolase activity"/>
    <property type="evidence" value="ECO:0007669"/>
    <property type="project" value="UniProtKB-KW"/>
</dbReference>
<dbReference type="AlphaFoldDB" id="A0A0W0GKV8"/>
<evidence type="ECO:0000256" key="3">
    <source>
        <dbReference type="PIRSR" id="PIRSR639383-2"/>
    </source>
</evidence>
<keyword evidence="6" id="KW-0378">Hydrolase</keyword>
<dbReference type="InterPro" id="IPR052908">
    <property type="entry name" value="AP-4-A_phosphorylase"/>
</dbReference>
<feature type="short sequence motif" description="Histidine triad motif" evidence="4">
    <location>
        <begin position="117"/>
        <end position="121"/>
    </location>
</feature>
<evidence type="ECO:0000313" key="7">
    <source>
        <dbReference type="Proteomes" id="UP000053947"/>
    </source>
</evidence>
<dbReference type="InterPro" id="IPR039383">
    <property type="entry name" value="FHIT"/>
</dbReference>
<dbReference type="InterPro" id="IPR036265">
    <property type="entry name" value="HIT-like_sf"/>
</dbReference>
<evidence type="ECO:0000313" key="6">
    <source>
        <dbReference type="EMBL" id="KTB49195.1"/>
    </source>
</evidence>
<keyword evidence="7" id="KW-1185">Reference proteome</keyword>
<evidence type="ECO:0000256" key="1">
    <source>
        <dbReference type="ARBA" id="ARBA00022741"/>
    </source>
</evidence>
<dbReference type="PROSITE" id="PS51084">
    <property type="entry name" value="HIT_2"/>
    <property type="match status" value="1"/>
</dbReference>
<dbReference type="CDD" id="cd01275">
    <property type="entry name" value="FHIT"/>
    <property type="match status" value="1"/>
</dbReference>
<name>A0A0W0GKV8_9CHLR</name>
<dbReference type="Pfam" id="PF01230">
    <property type="entry name" value="HIT"/>
    <property type="match status" value="1"/>
</dbReference>
<organism evidence="6 7">
    <name type="scientific">Dehalogenimonas alkenigignens</name>
    <dbReference type="NCBI Taxonomy" id="1217799"/>
    <lineage>
        <taxon>Bacteria</taxon>
        <taxon>Bacillati</taxon>
        <taxon>Chloroflexota</taxon>
        <taxon>Dehalococcoidia</taxon>
        <taxon>Dehalococcoidales</taxon>
        <taxon>Dehalococcoidaceae</taxon>
        <taxon>Dehalogenimonas</taxon>
    </lineage>
</organism>
<feature type="binding site" evidence="3">
    <location>
        <begin position="111"/>
        <end position="114"/>
    </location>
    <ligand>
        <name>substrate</name>
    </ligand>
</feature>
<dbReference type="PANTHER" id="PTHR42997:SF1">
    <property type="entry name" value="AP-4-A PHOSPHORYLASE"/>
    <property type="match status" value="1"/>
</dbReference>
<evidence type="ECO:0000256" key="4">
    <source>
        <dbReference type="PROSITE-ProRule" id="PRU00464"/>
    </source>
</evidence>
<dbReference type="Gene3D" id="3.30.428.10">
    <property type="entry name" value="HIT-like"/>
    <property type="match status" value="1"/>
</dbReference>
<dbReference type="Proteomes" id="UP000053947">
    <property type="component" value="Unassembled WGS sequence"/>
</dbReference>
<proteinExistence type="predicted"/>
<dbReference type="PANTHER" id="PTHR42997">
    <property type="entry name" value="HIT FAMILY HYDROLASE"/>
    <property type="match status" value="1"/>
</dbReference>
<dbReference type="EMBL" id="LFDV01000001">
    <property type="protein sequence ID" value="KTB49195.1"/>
    <property type="molecule type" value="Genomic_DNA"/>
</dbReference>
<dbReference type="SUPFAM" id="SSF54197">
    <property type="entry name" value="HIT-like"/>
    <property type="match status" value="1"/>
</dbReference>
<keyword evidence="1" id="KW-0547">Nucleotide-binding</keyword>
<dbReference type="STRING" id="1217799.DEALK_01070"/>
<evidence type="ECO:0000259" key="5">
    <source>
        <dbReference type="PROSITE" id="PS51084"/>
    </source>
</evidence>
<feature type="active site" description="Tele-AMP-histidine intermediate" evidence="2">
    <location>
        <position position="119"/>
    </location>
</feature>
<feature type="binding site" evidence="3">
    <location>
        <position position="49"/>
    </location>
    <ligand>
        <name>substrate</name>
    </ligand>
</feature>
<accession>A0A0W0GKV8</accession>
<evidence type="ECO:0000256" key="2">
    <source>
        <dbReference type="PIRSR" id="PIRSR639383-1"/>
    </source>
</evidence>
<dbReference type="GO" id="GO:0000166">
    <property type="term" value="F:nucleotide binding"/>
    <property type="evidence" value="ECO:0007669"/>
    <property type="project" value="UniProtKB-KW"/>
</dbReference>
<gene>
    <name evidence="6" type="ORF">DEALK_01070</name>
</gene>
<feature type="domain" description="HIT" evidence="5">
    <location>
        <begin position="22"/>
        <end position="132"/>
    </location>
</feature>
<dbReference type="OrthoDB" id="9784774at2"/>
<dbReference type="InterPro" id="IPR011146">
    <property type="entry name" value="HIT-like"/>
</dbReference>
<comment type="caution">
    <text evidence="6">The sequence shown here is derived from an EMBL/GenBank/DDBJ whole genome shotgun (WGS) entry which is preliminary data.</text>
</comment>
<dbReference type="RefSeq" id="WP_058437698.1">
    <property type="nucleotide sequence ID" value="NZ_KQ758903.1"/>
</dbReference>
<feature type="binding site" evidence="3">
    <location>
        <position position="121"/>
    </location>
    <ligand>
        <name>substrate</name>
    </ligand>
</feature>
<reference evidence="6 7" key="1">
    <citation type="submission" date="2015-06" db="EMBL/GenBank/DDBJ databases">
        <title>Genome sequence of the organohalide-respiring Dehalogenimonas alkenigignens type strain (IP3-3T).</title>
        <authorList>
            <person name="Key T.A."/>
            <person name="Richmond D.P."/>
            <person name="Bowman K.S."/>
            <person name="Cho Y.-J."/>
            <person name="Chun J."/>
            <person name="da Costa M.S."/>
            <person name="Rainey F.A."/>
            <person name="Moe W.M."/>
        </authorList>
    </citation>
    <scope>NUCLEOTIDE SEQUENCE [LARGE SCALE GENOMIC DNA]</scope>
    <source>
        <strain evidence="6 7">IP3-3</strain>
    </source>
</reference>